<evidence type="ECO:0000313" key="2">
    <source>
        <dbReference type="Proteomes" id="UP001054945"/>
    </source>
</evidence>
<dbReference type="AlphaFoldDB" id="A0AAV4NPC5"/>
<protein>
    <submittedName>
        <fullName evidence="1">Uncharacterized protein</fullName>
    </submittedName>
</protein>
<accession>A0AAV4NPC5</accession>
<comment type="caution">
    <text evidence="1">The sequence shown here is derived from an EMBL/GenBank/DDBJ whole genome shotgun (WGS) entry which is preliminary data.</text>
</comment>
<evidence type="ECO:0000313" key="1">
    <source>
        <dbReference type="EMBL" id="GIX85610.1"/>
    </source>
</evidence>
<sequence length="90" mass="10565">MFLFLQQSNTVDEQSVFPCRYANSLLPRQSSPKKKKKRKQNFCSMCLTGHYVHKLPFRKNQFHLKSEEFLQVGAIFREEKPGEFHTGNGD</sequence>
<organism evidence="1 2">
    <name type="scientific">Caerostris extrusa</name>
    <name type="common">Bark spider</name>
    <name type="synonym">Caerostris bankana</name>
    <dbReference type="NCBI Taxonomy" id="172846"/>
    <lineage>
        <taxon>Eukaryota</taxon>
        <taxon>Metazoa</taxon>
        <taxon>Ecdysozoa</taxon>
        <taxon>Arthropoda</taxon>
        <taxon>Chelicerata</taxon>
        <taxon>Arachnida</taxon>
        <taxon>Araneae</taxon>
        <taxon>Araneomorphae</taxon>
        <taxon>Entelegynae</taxon>
        <taxon>Araneoidea</taxon>
        <taxon>Araneidae</taxon>
        <taxon>Caerostris</taxon>
    </lineage>
</organism>
<dbReference type="Proteomes" id="UP001054945">
    <property type="component" value="Unassembled WGS sequence"/>
</dbReference>
<proteinExistence type="predicted"/>
<dbReference type="EMBL" id="BPLR01021079">
    <property type="protein sequence ID" value="GIX85610.1"/>
    <property type="molecule type" value="Genomic_DNA"/>
</dbReference>
<name>A0AAV4NPC5_CAEEX</name>
<gene>
    <name evidence="1" type="ORF">CEXT_702591</name>
</gene>
<keyword evidence="2" id="KW-1185">Reference proteome</keyword>
<reference evidence="1 2" key="1">
    <citation type="submission" date="2021-06" db="EMBL/GenBank/DDBJ databases">
        <title>Caerostris extrusa draft genome.</title>
        <authorList>
            <person name="Kono N."/>
            <person name="Arakawa K."/>
        </authorList>
    </citation>
    <scope>NUCLEOTIDE SEQUENCE [LARGE SCALE GENOMIC DNA]</scope>
</reference>